<dbReference type="PROSITE" id="PS51186">
    <property type="entry name" value="GNAT"/>
    <property type="match status" value="1"/>
</dbReference>
<evidence type="ECO:0000313" key="6">
    <source>
        <dbReference type="Proteomes" id="UP000534306"/>
    </source>
</evidence>
<dbReference type="Gene3D" id="3.40.630.30">
    <property type="match status" value="1"/>
</dbReference>
<evidence type="ECO:0000313" key="5">
    <source>
        <dbReference type="EMBL" id="NOL42265.1"/>
    </source>
</evidence>
<dbReference type="GO" id="GO:0016747">
    <property type="term" value="F:acyltransferase activity, transferring groups other than amino-acyl groups"/>
    <property type="evidence" value="ECO:0007669"/>
    <property type="project" value="InterPro"/>
</dbReference>
<dbReference type="EMBL" id="JABJRC010000004">
    <property type="protein sequence ID" value="NOL42265.1"/>
    <property type="molecule type" value="Genomic_DNA"/>
</dbReference>
<reference evidence="5 6" key="1">
    <citation type="submission" date="2020-05" db="EMBL/GenBank/DDBJ databases">
        <title>Genome sequence of Kribbella sandramycini ATCC 39419.</title>
        <authorList>
            <person name="Maclea K.S."/>
            <person name="Fair J.L."/>
        </authorList>
    </citation>
    <scope>NUCLEOTIDE SEQUENCE [LARGE SCALE GENOMIC DNA]</scope>
    <source>
        <strain evidence="5 6">ATCC 39419</strain>
    </source>
</reference>
<protein>
    <submittedName>
        <fullName evidence="5">GNAT family N-acetyltransferase</fullName>
    </submittedName>
    <submittedName>
        <fullName evidence="4">GNAT superfamily N-acetyltransferase</fullName>
    </submittedName>
</protein>
<dbReference type="Proteomes" id="UP000534306">
    <property type="component" value="Unassembled WGS sequence"/>
</dbReference>
<evidence type="ECO:0000256" key="2">
    <source>
        <dbReference type="ARBA" id="ARBA00023315"/>
    </source>
</evidence>
<dbReference type="RefSeq" id="WP_171674773.1">
    <property type="nucleotide sequence ID" value="NZ_BAAAGT010000006.1"/>
</dbReference>
<keyword evidence="2" id="KW-0012">Acyltransferase</keyword>
<name>A0A7Y4L0U8_9ACTN</name>
<feature type="domain" description="N-acetyltransferase" evidence="3">
    <location>
        <begin position="1"/>
        <end position="151"/>
    </location>
</feature>
<organism evidence="5 6">
    <name type="scientific">Kribbella sandramycini</name>
    <dbReference type="NCBI Taxonomy" id="60450"/>
    <lineage>
        <taxon>Bacteria</taxon>
        <taxon>Bacillati</taxon>
        <taxon>Actinomycetota</taxon>
        <taxon>Actinomycetes</taxon>
        <taxon>Propionibacteriales</taxon>
        <taxon>Kribbellaceae</taxon>
        <taxon>Kribbella</taxon>
    </lineage>
</organism>
<evidence type="ECO:0000259" key="3">
    <source>
        <dbReference type="PROSITE" id="PS51186"/>
    </source>
</evidence>
<dbReference type="CDD" id="cd04301">
    <property type="entry name" value="NAT_SF"/>
    <property type="match status" value="1"/>
</dbReference>
<dbReference type="PANTHER" id="PTHR43877">
    <property type="entry name" value="AMINOALKYLPHOSPHONATE N-ACETYLTRANSFERASE-RELATED-RELATED"/>
    <property type="match status" value="1"/>
</dbReference>
<dbReference type="Pfam" id="PF00583">
    <property type="entry name" value="Acetyltransf_1"/>
    <property type="match status" value="1"/>
</dbReference>
<evidence type="ECO:0000313" key="7">
    <source>
        <dbReference type="Proteomes" id="UP000553957"/>
    </source>
</evidence>
<dbReference type="InterPro" id="IPR000182">
    <property type="entry name" value="GNAT_dom"/>
</dbReference>
<evidence type="ECO:0000313" key="4">
    <source>
        <dbReference type="EMBL" id="MBB6564561.1"/>
    </source>
</evidence>
<dbReference type="EMBL" id="JACHKF010000001">
    <property type="protein sequence ID" value="MBB6564561.1"/>
    <property type="molecule type" value="Genomic_DNA"/>
</dbReference>
<dbReference type="Proteomes" id="UP000553957">
    <property type="component" value="Unassembled WGS sequence"/>
</dbReference>
<accession>A0A7Y4L0U8</accession>
<dbReference type="InterPro" id="IPR050832">
    <property type="entry name" value="Bact_Acetyltransf"/>
</dbReference>
<evidence type="ECO:0000256" key="1">
    <source>
        <dbReference type="ARBA" id="ARBA00022679"/>
    </source>
</evidence>
<proteinExistence type="predicted"/>
<dbReference type="SUPFAM" id="SSF55729">
    <property type="entry name" value="Acyl-CoA N-acyltransferases (Nat)"/>
    <property type="match status" value="1"/>
</dbReference>
<dbReference type="InterPro" id="IPR016181">
    <property type="entry name" value="Acyl_CoA_acyltransferase"/>
</dbReference>
<keyword evidence="6" id="KW-1185">Reference proteome</keyword>
<dbReference type="AlphaFoldDB" id="A0A7Y4L0U8"/>
<reference evidence="4 7" key="2">
    <citation type="submission" date="2020-08" db="EMBL/GenBank/DDBJ databases">
        <title>Sequencing the genomes of 1000 actinobacteria strains.</title>
        <authorList>
            <person name="Klenk H.-P."/>
        </authorList>
    </citation>
    <scope>NUCLEOTIDE SEQUENCE [LARGE SCALE GENOMIC DNA]</scope>
    <source>
        <strain evidence="4 7">DSM 15626</strain>
    </source>
</reference>
<keyword evidence="1 5" id="KW-0808">Transferase</keyword>
<gene>
    <name evidence="4" type="ORF">HNR71_000198</name>
    <name evidence="5" type="ORF">HPO96_18625</name>
</gene>
<sequence>MEIRDRSDADLDGCVPLLREVHDVAAYPVNWPADPRAWLTPADRLGAWVADLDGRVVGHVVLTADGPAGASVERLFVDPKATRAGVGRALLDHCVVTAAALGRKLVLEVVDRPGSPAIALYRRAGWQETGRTPIDWGGAEASHLLHFTPPPD</sequence>
<comment type="caution">
    <text evidence="5">The sequence shown here is derived from an EMBL/GenBank/DDBJ whole genome shotgun (WGS) entry which is preliminary data.</text>
</comment>